<evidence type="ECO:0000256" key="3">
    <source>
        <dbReference type="ARBA" id="ARBA00022832"/>
    </source>
</evidence>
<evidence type="ECO:0000256" key="6">
    <source>
        <dbReference type="SAM" id="MobiDB-lite"/>
    </source>
</evidence>
<feature type="domain" description="AMP-dependent synthetase/ligase" evidence="7">
    <location>
        <begin position="26"/>
        <end position="428"/>
    </location>
</feature>
<dbReference type="InterPro" id="IPR020845">
    <property type="entry name" value="AMP-binding_CS"/>
</dbReference>
<dbReference type="Gene3D" id="3.40.50.12780">
    <property type="entry name" value="N-terminal domain of ligase-like"/>
    <property type="match status" value="1"/>
</dbReference>
<proteinExistence type="inferred from homology"/>
<comment type="similarity">
    <text evidence="1">Belongs to the ATP-dependent AMP-binding enzyme family.</text>
</comment>
<evidence type="ECO:0000256" key="2">
    <source>
        <dbReference type="ARBA" id="ARBA00022598"/>
    </source>
</evidence>
<dbReference type="InterPro" id="IPR000873">
    <property type="entry name" value="AMP-dep_synth/lig_dom"/>
</dbReference>
<feature type="region of interest" description="Disordered" evidence="6">
    <location>
        <begin position="610"/>
        <end position="632"/>
    </location>
</feature>
<dbReference type="RefSeq" id="WP_378614833.1">
    <property type="nucleotide sequence ID" value="NZ_JBHSAX010000019.1"/>
</dbReference>
<protein>
    <recommendedName>
        <fullName evidence="5">Acyl-CoA synthetase</fullName>
    </recommendedName>
</protein>
<keyword evidence="9" id="KW-1185">Reference proteome</keyword>
<gene>
    <name evidence="8" type="ORF">ACFO0B_24070</name>
</gene>
<name>A0ABV8DZV1_9NOCA</name>
<dbReference type="Pfam" id="PF23562">
    <property type="entry name" value="AMP-binding_C_3"/>
    <property type="match status" value="1"/>
</dbReference>
<evidence type="ECO:0000256" key="1">
    <source>
        <dbReference type="ARBA" id="ARBA00006432"/>
    </source>
</evidence>
<evidence type="ECO:0000313" key="9">
    <source>
        <dbReference type="Proteomes" id="UP001595696"/>
    </source>
</evidence>
<evidence type="ECO:0000256" key="4">
    <source>
        <dbReference type="ARBA" id="ARBA00023098"/>
    </source>
</evidence>
<accession>A0ABV8DZV1</accession>
<dbReference type="PANTHER" id="PTHR43272">
    <property type="entry name" value="LONG-CHAIN-FATTY-ACID--COA LIGASE"/>
    <property type="match status" value="1"/>
</dbReference>
<comment type="caution">
    <text evidence="8">The sequence shown here is derived from an EMBL/GenBank/DDBJ whole genome shotgun (WGS) entry which is preliminary data.</text>
</comment>
<evidence type="ECO:0000313" key="8">
    <source>
        <dbReference type="EMBL" id="MFC3965076.1"/>
    </source>
</evidence>
<dbReference type="PROSITE" id="PS00455">
    <property type="entry name" value="AMP_BINDING"/>
    <property type="match status" value="1"/>
</dbReference>
<organism evidence="8 9">
    <name type="scientific">Nocardia jiangsuensis</name>
    <dbReference type="NCBI Taxonomy" id="1691563"/>
    <lineage>
        <taxon>Bacteria</taxon>
        <taxon>Bacillati</taxon>
        <taxon>Actinomycetota</taxon>
        <taxon>Actinomycetes</taxon>
        <taxon>Mycobacteriales</taxon>
        <taxon>Nocardiaceae</taxon>
        <taxon>Nocardia</taxon>
    </lineage>
</organism>
<keyword evidence="4" id="KW-0443">Lipid metabolism</keyword>
<feature type="compositionally biased region" description="Basic residues" evidence="6">
    <location>
        <begin position="621"/>
        <end position="632"/>
    </location>
</feature>
<dbReference type="EMBL" id="JBHSAX010000019">
    <property type="protein sequence ID" value="MFC3965076.1"/>
    <property type="molecule type" value="Genomic_DNA"/>
</dbReference>
<dbReference type="InterPro" id="IPR042099">
    <property type="entry name" value="ANL_N_sf"/>
</dbReference>
<keyword evidence="3" id="KW-0276">Fatty acid metabolism</keyword>
<dbReference type="Proteomes" id="UP001595696">
    <property type="component" value="Unassembled WGS sequence"/>
</dbReference>
<evidence type="ECO:0000256" key="5">
    <source>
        <dbReference type="ARBA" id="ARBA00032875"/>
    </source>
</evidence>
<reference evidence="9" key="1">
    <citation type="journal article" date="2019" name="Int. J. Syst. Evol. Microbiol.">
        <title>The Global Catalogue of Microorganisms (GCM) 10K type strain sequencing project: providing services to taxonomists for standard genome sequencing and annotation.</title>
        <authorList>
            <consortium name="The Broad Institute Genomics Platform"/>
            <consortium name="The Broad Institute Genome Sequencing Center for Infectious Disease"/>
            <person name="Wu L."/>
            <person name="Ma J."/>
        </authorList>
    </citation>
    <scope>NUCLEOTIDE SEQUENCE [LARGE SCALE GENOMIC DNA]</scope>
    <source>
        <strain evidence="9">CGMCC 4.7330</strain>
    </source>
</reference>
<dbReference type="Pfam" id="PF00501">
    <property type="entry name" value="AMP-binding"/>
    <property type="match status" value="1"/>
</dbReference>
<keyword evidence="2" id="KW-0436">Ligase</keyword>
<dbReference type="CDD" id="cd05907">
    <property type="entry name" value="VL_LC_FACS_like"/>
    <property type="match status" value="1"/>
</dbReference>
<evidence type="ECO:0000259" key="7">
    <source>
        <dbReference type="Pfam" id="PF00501"/>
    </source>
</evidence>
<dbReference type="SUPFAM" id="SSF56801">
    <property type="entry name" value="Acetyl-CoA synthetase-like"/>
    <property type="match status" value="1"/>
</dbReference>
<dbReference type="PANTHER" id="PTHR43272:SF32">
    <property type="entry name" value="AMP-DEPENDENT SYNTHETASE_LIGASE DOMAIN-CONTAINING PROTEIN"/>
    <property type="match status" value="1"/>
</dbReference>
<sequence>MYPSRFPFVSFPHCSGRHVSTLPQAFQATAAMRPDAVALRGLDPARSYTWAQYRAAVRAVAGGLAALRVARGETIALLLANRPEFHLVDTAALHLGAVPFSLYNTAAPEQIAEVCGNAGNRVVITERALLPRLTRTGLHFAAVVCVDEPGPGAISLAQLIENADPDFDFETRWQQVRPDDLATLTYTAGTTGSPKGVELTHSNILAQLVALGEHLPADFDDRIVSYLPAAHIADRITAHYAGMTRGIQVTSLADAARMGEVLTEVRPTVLFGVPRVWQKARAGIESAIEAEPRRAKRAVAGWAVRTGSAHARVELAGGRPGPVLRLRQRIADRLVLRRIRAGIGLDHIRFAASGAAPIPAEVLAYFHGLGIRLTEVWGLSEAAGVTTTTTAGNPGLGTVGAPLRGAEVRLAADGELLVRGPMVMRGYHRDPDRTRRAFYRGDWLRTGDLGERDEAGNYRIVGRRGDMIINDSGKNIAPSRIENAVRAASFLVGNVVVFGEQRPFLTALITLDTTAIAADAASNGVVAADVAILAGRPAVRQRITEAVREGNARVSRPEQIKRFVLLDHVWEPGSPELTPKLTVRRDVVAKRYAELLETLYSEAPDRHLVTELPAPAEPRPRRSGIRRLPRSA</sequence>